<sequence length="130" mass="14631">MAARMPLHCFRSTLCSLTVGQGPPTHQVHLYTLAFNLLLLCPSLRNDAMRWPHPGLSPHDRGLSGASCLLDNTAYNRAHAQPSYASKELDRASLLQEMIPELQARLQSHRMTFRSFHYAGYYGGEVTMEM</sequence>
<reference evidence="1" key="1">
    <citation type="journal article" date="2020" name="Stud. Mycol.">
        <title>101 Dothideomycetes genomes: a test case for predicting lifestyles and emergence of pathogens.</title>
        <authorList>
            <person name="Haridas S."/>
            <person name="Albert R."/>
            <person name="Binder M."/>
            <person name="Bloem J."/>
            <person name="Labutti K."/>
            <person name="Salamov A."/>
            <person name="Andreopoulos B."/>
            <person name="Baker S."/>
            <person name="Barry K."/>
            <person name="Bills G."/>
            <person name="Bluhm B."/>
            <person name="Cannon C."/>
            <person name="Castanera R."/>
            <person name="Culley D."/>
            <person name="Daum C."/>
            <person name="Ezra D."/>
            <person name="Gonzalez J."/>
            <person name="Henrissat B."/>
            <person name="Kuo A."/>
            <person name="Liang C."/>
            <person name="Lipzen A."/>
            <person name="Lutzoni F."/>
            <person name="Magnuson J."/>
            <person name="Mondo S."/>
            <person name="Nolan M."/>
            <person name="Ohm R."/>
            <person name="Pangilinan J."/>
            <person name="Park H.-J."/>
            <person name="Ramirez L."/>
            <person name="Alfaro M."/>
            <person name="Sun H."/>
            <person name="Tritt A."/>
            <person name="Yoshinaga Y."/>
            <person name="Zwiers L.-H."/>
            <person name="Turgeon B."/>
            <person name="Goodwin S."/>
            <person name="Spatafora J."/>
            <person name="Crous P."/>
            <person name="Grigoriev I."/>
        </authorList>
    </citation>
    <scope>NUCLEOTIDE SEQUENCE</scope>
    <source>
        <strain evidence="1">CBS 675.92</strain>
    </source>
</reference>
<name>A0A6A5U6R4_9PLEO</name>
<dbReference type="Proteomes" id="UP000800035">
    <property type="component" value="Unassembled WGS sequence"/>
</dbReference>
<evidence type="ECO:0000313" key="1">
    <source>
        <dbReference type="EMBL" id="KAF1960378.1"/>
    </source>
</evidence>
<keyword evidence="2" id="KW-1185">Reference proteome</keyword>
<gene>
    <name evidence="1" type="ORF">CC80DRAFT_292756</name>
</gene>
<organism evidence="1 2">
    <name type="scientific">Byssothecium circinans</name>
    <dbReference type="NCBI Taxonomy" id="147558"/>
    <lineage>
        <taxon>Eukaryota</taxon>
        <taxon>Fungi</taxon>
        <taxon>Dikarya</taxon>
        <taxon>Ascomycota</taxon>
        <taxon>Pezizomycotina</taxon>
        <taxon>Dothideomycetes</taxon>
        <taxon>Pleosporomycetidae</taxon>
        <taxon>Pleosporales</taxon>
        <taxon>Massarineae</taxon>
        <taxon>Massarinaceae</taxon>
        <taxon>Byssothecium</taxon>
    </lineage>
</organism>
<proteinExistence type="predicted"/>
<evidence type="ECO:0000313" key="2">
    <source>
        <dbReference type="Proteomes" id="UP000800035"/>
    </source>
</evidence>
<dbReference type="AlphaFoldDB" id="A0A6A5U6R4"/>
<dbReference type="EMBL" id="ML976983">
    <property type="protein sequence ID" value="KAF1960378.1"/>
    <property type="molecule type" value="Genomic_DNA"/>
</dbReference>
<accession>A0A6A5U6R4</accession>
<protein>
    <submittedName>
        <fullName evidence="1">Uncharacterized protein</fullName>
    </submittedName>
</protein>